<evidence type="ECO:0000313" key="2">
    <source>
        <dbReference type="Proteomes" id="UP000177704"/>
    </source>
</evidence>
<dbReference type="EMBL" id="MGEM01000002">
    <property type="protein sequence ID" value="OGL85712.1"/>
    <property type="molecule type" value="Genomic_DNA"/>
</dbReference>
<dbReference type="Proteomes" id="UP000177704">
    <property type="component" value="Unassembled WGS sequence"/>
</dbReference>
<proteinExistence type="predicted"/>
<reference evidence="1 2" key="1">
    <citation type="journal article" date="2016" name="Nat. Commun.">
        <title>Thousands of microbial genomes shed light on interconnected biogeochemical processes in an aquifer system.</title>
        <authorList>
            <person name="Anantharaman K."/>
            <person name="Brown C.T."/>
            <person name="Hug L.A."/>
            <person name="Sharon I."/>
            <person name="Castelle C.J."/>
            <person name="Probst A.J."/>
            <person name="Thomas B.C."/>
            <person name="Singh A."/>
            <person name="Wilkins M.J."/>
            <person name="Karaoz U."/>
            <person name="Brodie E.L."/>
            <person name="Williams K.H."/>
            <person name="Hubbard S.S."/>
            <person name="Banfield J.F."/>
        </authorList>
    </citation>
    <scope>NUCLEOTIDE SEQUENCE [LARGE SCALE GENOMIC DNA]</scope>
</reference>
<protein>
    <submittedName>
        <fullName evidence="1">Uncharacterized protein</fullName>
    </submittedName>
</protein>
<dbReference type="AlphaFoldDB" id="A0A1F7V5B9"/>
<dbReference type="Gene3D" id="3.90.20.10">
    <property type="match status" value="1"/>
</dbReference>
<name>A0A1F7V5B9_9BACT</name>
<gene>
    <name evidence="1" type="ORF">A3B36_02430</name>
</gene>
<comment type="caution">
    <text evidence="1">The sequence shown here is derived from an EMBL/GenBank/DDBJ whole genome shotgun (WGS) entry which is preliminary data.</text>
</comment>
<accession>A0A1F7V5B9</accession>
<evidence type="ECO:0000313" key="1">
    <source>
        <dbReference type="EMBL" id="OGL85712.1"/>
    </source>
</evidence>
<organism evidence="1 2">
    <name type="scientific">Candidatus Uhrbacteria bacterium RIFCSPLOWO2_01_FULL_55_36</name>
    <dbReference type="NCBI Taxonomy" id="1802404"/>
    <lineage>
        <taxon>Bacteria</taxon>
        <taxon>Candidatus Uhriibacteriota</taxon>
    </lineage>
</organism>
<sequence>MQHHDPTINDVLTAINKFSTAVDKRFDGVESRLDGVERDMKGLKGEVSDLRATMTNQYVTKSYLDQKLGEHTEAILQRIDRKFEREKKFKVGVLDILKRNKLASQEEIHALEQLV</sequence>